<name>A0A7W7PRX3_9ACTN</name>
<dbReference type="EMBL" id="JACHJI010000007">
    <property type="protein sequence ID" value="MBB4900227.1"/>
    <property type="molecule type" value="Genomic_DNA"/>
</dbReference>
<feature type="region of interest" description="Disordered" evidence="1">
    <location>
        <begin position="25"/>
        <end position="92"/>
    </location>
</feature>
<feature type="compositionally biased region" description="Gly residues" evidence="1">
    <location>
        <begin position="75"/>
        <end position="88"/>
    </location>
</feature>
<accession>A0A7W7PRX3</accession>
<reference evidence="2 3" key="1">
    <citation type="submission" date="2020-08" db="EMBL/GenBank/DDBJ databases">
        <title>Genomic Encyclopedia of Type Strains, Phase III (KMG-III): the genomes of soil and plant-associated and newly described type strains.</title>
        <authorList>
            <person name="Whitman W."/>
        </authorList>
    </citation>
    <scope>NUCLEOTIDE SEQUENCE [LARGE SCALE GENOMIC DNA]</scope>
    <source>
        <strain evidence="2 3">CECT 3273</strain>
    </source>
</reference>
<feature type="compositionally biased region" description="Low complexity" evidence="1">
    <location>
        <begin position="44"/>
        <end position="55"/>
    </location>
</feature>
<dbReference type="RefSeq" id="WP_184823620.1">
    <property type="nucleotide sequence ID" value="NZ_BMTI01000008.1"/>
</dbReference>
<protein>
    <submittedName>
        <fullName evidence="2">Uncharacterized protein</fullName>
    </submittedName>
</protein>
<sequence length="181" mass="17570">MGSRGNTLKLTAVAALVVLTLTGFSTGRGGGGSGDGDGGGGGCSSSSQNHDSSSGSGSGSHQDDDDDYDYDAPGVDGGGSGSGSGGGNRSSLEAATVELVSCATEEAPYATVEVTNPNAVGGTFTVTVDFLGTDGDRVTSGDEQVAVPANDSATLQVPVGRSDHAARVADCDPDPLAPGVR</sequence>
<gene>
    <name evidence="2" type="ORF">FHS37_004289</name>
</gene>
<comment type="caution">
    <text evidence="2">The sequence shown here is derived from an EMBL/GenBank/DDBJ whole genome shotgun (WGS) entry which is preliminary data.</text>
</comment>
<keyword evidence="3" id="KW-1185">Reference proteome</keyword>
<evidence type="ECO:0000313" key="3">
    <source>
        <dbReference type="Proteomes" id="UP000579523"/>
    </source>
</evidence>
<evidence type="ECO:0000256" key="1">
    <source>
        <dbReference type="SAM" id="MobiDB-lite"/>
    </source>
</evidence>
<evidence type="ECO:0000313" key="2">
    <source>
        <dbReference type="EMBL" id="MBB4900227.1"/>
    </source>
</evidence>
<feature type="compositionally biased region" description="Gly residues" evidence="1">
    <location>
        <begin position="26"/>
        <end position="43"/>
    </location>
</feature>
<proteinExistence type="predicted"/>
<dbReference type="AlphaFoldDB" id="A0A7W7PRX3"/>
<organism evidence="2 3">
    <name type="scientific">Streptomyces griseomycini</name>
    <dbReference type="NCBI Taxonomy" id="66895"/>
    <lineage>
        <taxon>Bacteria</taxon>
        <taxon>Bacillati</taxon>
        <taxon>Actinomycetota</taxon>
        <taxon>Actinomycetes</taxon>
        <taxon>Kitasatosporales</taxon>
        <taxon>Streptomycetaceae</taxon>
        <taxon>Streptomyces</taxon>
    </lineage>
</organism>
<dbReference type="Proteomes" id="UP000579523">
    <property type="component" value="Unassembled WGS sequence"/>
</dbReference>